<reference evidence="4 5" key="1">
    <citation type="journal article" date="2011" name="Proc. Natl. Acad. Sci. U.S.A.">
        <title>Evolutionary erosion of yeast sex chromosomes by mating-type switching accidents.</title>
        <authorList>
            <person name="Gordon J.L."/>
            <person name="Armisen D."/>
            <person name="Proux-Wera E."/>
            <person name="Oheigeartaigh S.S."/>
            <person name="Byrne K.P."/>
            <person name="Wolfe K.H."/>
        </authorList>
    </citation>
    <scope>NUCLEOTIDE SEQUENCE [LARGE SCALE GENOMIC DNA]</scope>
    <source>
        <strain evidence="5">ATCC 10662 / CBS 1146 / NBRC 0425 / NCYC 2629 / NRRL Y-866</strain>
    </source>
</reference>
<dbReference type="InterPro" id="IPR018593">
    <property type="entry name" value="tRNA-endonuc_su_Sen15"/>
</dbReference>
<sequence length="124" mass="14038">MPIDGDAGSIVTLVRNNLAHYQLWADVVISDRTMAWRDQTLCLITGRPTQKLSHDDEDEIATEYVLPVEMSQYKGGYVTLECLDKVFDQLCPTTAKRLTLAIVNDDGTVAFYFVYKGLHKPKRN</sequence>
<dbReference type="FunCoup" id="G8ZQF3">
    <property type="interactions" value="96"/>
</dbReference>
<dbReference type="GO" id="GO:0000379">
    <property type="term" value="P:tRNA-type intron splice site recognition and cleavage"/>
    <property type="evidence" value="ECO:0007669"/>
    <property type="project" value="EnsemblFungi"/>
</dbReference>
<dbReference type="Gene3D" id="3.40.1350.10">
    <property type="match status" value="1"/>
</dbReference>
<organism evidence="4 5">
    <name type="scientific">Torulaspora delbrueckii</name>
    <name type="common">Yeast</name>
    <name type="synonym">Candida colliculosa</name>
    <dbReference type="NCBI Taxonomy" id="4950"/>
    <lineage>
        <taxon>Eukaryota</taxon>
        <taxon>Fungi</taxon>
        <taxon>Dikarya</taxon>
        <taxon>Ascomycota</taxon>
        <taxon>Saccharomycotina</taxon>
        <taxon>Saccharomycetes</taxon>
        <taxon>Saccharomycetales</taxon>
        <taxon>Saccharomycetaceae</taxon>
        <taxon>Torulaspora</taxon>
    </lineage>
</organism>
<keyword evidence="5" id="KW-1185">Reference proteome</keyword>
<name>G8ZQF3_TORDE</name>
<keyword evidence="2" id="KW-0819">tRNA processing</keyword>
<dbReference type="PANTHER" id="PTHR28518:SF1">
    <property type="entry name" value="TRNA-SPLICING ENDONUCLEASE SUBUNIT SEN15"/>
    <property type="match status" value="1"/>
</dbReference>
<evidence type="ECO:0000259" key="3">
    <source>
        <dbReference type="Pfam" id="PF09631"/>
    </source>
</evidence>
<dbReference type="RefSeq" id="XP_003680058.1">
    <property type="nucleotide sequence ID" value="XM_003680010.1"/>
</dbReference>
<dbReference type="GeneID" id="11505241"/>
<dbReference type="InterPro" id="IPR036167">
    <property type="entry name" value="tRNA_intron_Endo_cat-like_sf"/>
</dbReference>
<dbReference type="AlphaFoldDB" id="G8ZQF3"/>
<dbReference type="STRING" id="1076872.G8ZQF3"/>
<dbReference type="SUPFAM" id="SSF53032">
    <property type="entry name" value="tRNA-intron endonuclease catalytic domain-like"/>
    <property type="match status" value="1"/>
</dbReference>
<proteinExistence type="inferred from homology"/>
<dbReference type="InParanoid" id="G8ZQF3"/>
<evidence type="ECO:0000313" key="5">
    <source>
        <dbReference type="Proteomes" id="UP000005627"/>
    </source>
</evidence>
<dbReference type="GO" id="GO:0000214">
    <property type="term" value="C:tRNA-intron endonuclease complex"/>
    <property type="evidence" value="ECO:0007669"/>
    <property type="project" value="EnsemblFungi"/>
</dbReference>
<dbReference type="KEGG" id="tdl:TDEL_0B07180"/>
<protein>
    <recommendedName>
        <fullName evidence="3">tRNA-splicing endonuclease subunit Sen15 domain-containing protein</fullName>
    </recommendedName>
</protein>
<feature type="domain" description="tRNA-splicing endonuclease subunit Sen15" evidence="3">
    <location>
        <begin position="13"/>
        <end position="124"/>
    </location>
</feature>
<accession>G8ZQF3</accession>
<gene>
    <name evidence="4" type="primary">TDEL0B07180</name>
    <name evidence="4" type="ORF">TDEL_0B07180</name>
</gene>
<dbReference type="eggNOG" id="ENOG502SC4F">
    <property type="taxonomic scope" value="Eukaryota"/>
</dbReference>
<dbReference type="EMBL" id="HE616743">
    <property type="protein sequence ID" value="CCE90847.1"/>
    <property type="molecule type" value="Genomic_DNA"/>
</dbReference>
<dbReference type="InterPro" id="IPR042777">
    <property type="entry name" value="Sen15_fungi"/>
</dbReference>
<dbReference type="HOGENOM" id="CLU_083361_2_0_1"/>
<dbReference type="Proteomes" id="UP000005627">
    <property type="component" value="Chromosome 2"/>
</dbReference>
<dbReference type="OrthoDB" id="10002170at2759"/>
<dbReference type="GO" id="GO:0000213">
    <property type="term" value="F:tRNA-intron lyase activity"/>
    <property type="evidence" value="ECO:0007669"/>
    <property type="project" value="EnsemblFungi"/>
</dbReference>
<evidence type="ECO:0000256" key="1">
    <source>
        <dbReference type="ARBA" id="ARBA00006091"/>
    </source>
</evidence>
<dbReference type="PANTHER" id="PTHR28518">
    <property type="entry name" value="TRNA-SPLICING ENDONUCLEASE SUBUNIT SEN15"/>
    <property type="match status" value="1"/>
</dbReference>
<evidence type="ECO:0000256" key="2">
    <source>
        <dbReference type="ARBA" id="ARBA00022694"/>
    </source>
</evidence>
<comment type="similarity">
    <text evidence="1">Belongs to the SEN15 family.</text>
</comment>
<dbReference type="InterPro" id="IPR011856">
    <property type="entry name" value="tRNA_endonuc-like_dom_sf"/>
</dbReference>
<dbReference type="GO" id="GO:0003676">
    <property type="term" value="F:nucleic acid binding"/>
    <property type="evidence" value="ECO:0007669"/>
    <property type="project" value="InterPro"/>
</dbReference>
<evidence type="ECO:0000313" key="4">
    <source>
        <dbReference type="EMBL" id="CCE90847.1"/>
    </source>
</evidence>
<dbReference type="Pfam" id="PF09631">
    <property type="entry name" value="Sen15"/>
    <property type="match status" value="1"/>
</dbReference>